<organism evidence="2 3">
    <name type="scientific">Ectocarpus siliculosus</name>
    <name type="common">Brown alga</name>
    <name type="synonym">Conferva siliculosa</name>
    <dbReference type="NCBI Taxonomy" id="2880"/>
    <lineage>
        <taxon>Eukaryota</taxon>
        <taxon>Sar</taxon>
        <taxon>Stramenopiles</taxon>
        <taxon>Ochrophyta</taxon>
        <taxon>PX clade</taxon>
        <taxon>Phaeophyceae</taxon>
        <taxon>Ectocarpales</taxon>
        <taxon>Ectocarpaceae</taxon>
        <taxon>Ectocarpus</taxon>
    </lineage>
</organism>
<comment type="similarity">
    <text evidence="1">Belongs to the HesB/IscA family.</text>
</comment>
<dbReference type="EMBL" id="FN649127">
    <property type="protein sequence ID" value="CBJ27992.1"/>
    <property type="molecule type" value="Genomic_DNA"/>
</dbReference>
<evidence type="ECO:0008006" key="4">
    <source>
        <dbReference type="Google" id="ProtNLM"/>
    </source>
</evidence>
<dbReference type="GO" id="GO:0051537">
    <property type="term" value="F:2 iron, 2 sulfur cluster binding"/>
    <property type="evidence" value="ECO:0007669"/>
    <property type="project" value="TreeGrafter"/>
</dbReference>
<dbReference type="eggNOG" id="KOG1119">
    <property type="taxonomic scope" value="Eukaryota"/>
</dbReference>
<sequence length="146" mass="14993">MVTRSQAPALLQSRQLSSAASAAAPTVLFGDTIIVTKRCAEVKRAQRGQDAAGPEAPAFGGGGGVLGVSVQVLLGRRGGGSEFERDGAVLVVDATSLEFVKGATVDFEEDMMRSAFAVLNNPVSESACGCGSSFALKNFEKNPALD</sequence>
<reference evidence="2 3" key="1">
    <citation type="journal article" date="2010" name="Nature">
        <title>The Ectocarpus genome and the independent evolution of multicellularity in brown algae.</title>
        <authorList>
            <person name="Cock J.M."/>
            <person name="Sterck L."/>
            <person name="Rouze P."/>
            <person name="Scornet D."/>
            <person name="Allen A.E."/>
            <person name="Amoutzias G."/>
            <person name="Anthouard V."/>
            <person name="Artiguenave F."/>
            <person name="Aury J.M."/>
            <person name="Badger J.H."/>
            <person name="Beszteri B."/>
            <person name="Billiau K."/>
            <person name="Bonnet E."/>
            <person name="Bothwell J.H."/>
            <person name="Bowler C."/>
            <person name="Boyen C."/>
            <person name="Brownlee C."/>
            <person name="Carrano C.J."/>
            <person name="Charrier B."/>
            <person name="Cho G.Y."/>
            <person name="Coelho S.M."/>
            <person name="Collen J."/>
            <person name="Corre E."/>
            <person name="Da Silva C."/>
            <person name="Delage L."/>
            <person name="Delaroque N."/>
            <person name="Dittami S.M."/>
            <person name="Doulbeau S."/>
            <person name="Elias M."/>
            <person name="Farnham G."/>
            <person name="Gachon C.M."/>
            <person name="Gschloessl B."/>
            <person name="Heesch S."/>
            <person name="Jabbari K."/>
            <person name="Jubin C."/>
            <person name="Kawai H."/>
            <person name="Kimura K."/>
            <person name="Kloareg B."/>
            <person name="Kupper F.C."/>
            <person name="Lang D."/>
            <person name="Le Bail A."/>
            <person name="Leblanc C."/>
            <person name="Lerouge P."/>
            <person name="Lohr M."/>
            <person name="Lopez P.J."/>
            <person name="Martens C."/>
            <person name="Maumus F."/>
            <person name="Michel G."/>
            <person name="Miranda-Saavedra D."/>
            <person name="Morales J."/>
            <person name="Moreau H."/>
            <person name="Motomura T."/>
            <person name="Nagasato C."/>
            <person name="Napoli C.A."/>
            <person name="Nelson D.R."/>
            <person name="Nyvall-Collen P."/>
            <person name="Peters A.F."/>
            <person name="Pommier C."/>
            <person name="Potin P."/>
            <person name="Poulain J."/>
            <person name="Quesneville H."/>
            <person name="Read B."/>
            <person name="Rensing S.A."/>
            <person name="Ritter A."/>
            <person name="Rousvoal S."/>
            <person name="Samanta M."/>
            <person name="Samson G."/>
            <person name="Schroeder D.C."/>
            <person name="Segurens B."/>
            <person name="Strittmatter M."/>
            <person name="Tonon T."/>
            <person name="Tregear J.W."/>
            <person name="Valentin K."/>
            <person name="von Dassow P."/>
            <person name="Yamagishi T."/>
            <person name="Van de Peer Y."/>
            <person name="Wincker P."/>
        </authorList>
    </citation>
    <scope>NUCLEOTIDE SEQUENCE [LARGE SCALE GENOMIC DNA]</scope>
    <source>
        <strain evidence="3">Ec32 / CCAP1310/4</strain>
    </source>
</reference>
<evidence type="ECO:0000313" key="3">
    <source>
        <dbReference type="Proteomes" id="UP000002630"/>
    </source>
</evidence>
<protein>
    <recommendedName>
        <fullName evidence="4">FeS cluster biogenesis domain-containing protein</fullName>
    </recommendedName>
</protein>
<dbReference type="EMBL" id="FN649742">
    <property type="protein sequence ID" value="CBJ27992.1"/>
    <property type="molecule type" value="Genomic_DNA"/>
</dbReference>
<dbReference type="GO" id="GO:0016226">
    <property type="term" value="P:iron-sulfur cluster assembly"/>
    <property type="evidence" value="ECO:0007669"/>
    <property type="project" value="TreeGrafter"/>
</dbReference>
<dbReference type="InParanoid" id="D7G8E7"/>
<dbReference type="OrthoDB" id="1938621at2759"/>
<dbReference type="PANTHER" id="PTHR43011">
    <property type="entry name" value="IRON-SULFUR CLUSTER ASSEMBLY 2 HOMOLOG, MITOCHONDRIAL"/>
    <property type="match status" value="1"/>
</dbReference>
<dbReference type="GO" id="GO:0005739">
    <property type="term" value="C:mitochondrion"/>
    <property type="evidence" value="ECO:0007669"/>
    <property type="project" value="TreeGrafter"/>
</dbReference>
<dbReference type="InterPro" id="IPR035903">
    <property type="entry name" value="HesB-like_dom_sf"/>
</dbReference>
<dbReference type="Gene3D" id="2.60.300.12">
    <property type="entry name" value="HesB-like domain"/>
    <property type="match status" value="1"/>
</dbReference>
<evidence type="ECO:0000313" key="2">
    <source>
        <dbReference type="EMBL" id="CBJ27992.1"/>
    </source>
</evidence>
<dbReference type="GO" id="GO:0051539">
    <property type="term" value="F:4 iron, 4 sulfur cluster binding"/>
    <property type="evidence" value="ECO:0007669"/>
    <property type="project" value="TreeGrafter"/>
</dbReference>
<gene>
    <name evidence="2" type="ORF">Esi_0089_0014</name>
</gene>
<dbReference type="Proteomes" id="UP000002630">
    <property type="component" value="Linkage Group LG17"/>
</dbReference>
<name>D7G8E7_ECTSI</name>
<dbReference type="GO" id="GO:0005506">
    <property type="term" value="F:iron ion binding"/>
    <property type="evidence" value="ECO:0007669"/>
    <property type="project" value="TreeGrafter"/>
</dbReference>
<dbReference type="STRING" id="2880.D7G8E7"/>
<dbReference type="SUPFAM" id="SSF89360">
    <property type="entry name" value="HesB-like domain"/>
    <property type="match status" value="1"/>
</dbReference>
<dbReference type="AlphaFoldDB" id="D7G8E7"/>
<evidence type="ECO:0000256" key="1">
    <source>
        <dbReference type="ARBA" id="ARBA00006718"/>
    </source>
</evidence>
<dbReference type="PANTHER" id="PTHR43011:SF1">
    <property type="entry name" value="IRON-SULFUR CLUSTER ASSEMBLY 2 HOMOLOG, MITOCHONDRIAL"/>
    <property type="match status" value="1"/>
</dbReference>
<keyword evidence="3" id="KW-1185">Reference proteome</keyword>
<accession>D7G8E7</accession>
<proteinExistence type="inferred from homology"/>